<feature type="compositionally biased region" description="Acidic residues" evidence="14">
    <location>
        <begin position="256"/>
        <end position="272"/>
    </location>
</feature>
<dbReference type="HOGENOM" id="CLU_001981_9_9_10"/>
<dbReference type="STRING" id="1562970.ING2E5B_0239"/>
<feature type="region of interest" description="Disordered" evidence="14">
    <location>
        <begin position="250"/>
        <end position="279"/>
    </location>
</feature>
<dbReference type="Pfam" id="PF09397">
    <property type="entry name" value="FtsK_gamma"/>
    <property type="match status" value="1"/>
</dbReference>
<evidence type="ECO:0000256" key="5">
    <source>
        <dbReference type="ARBA" id="ARBA00022692"/>
    </source>
</evidence>
<dbReference type="Gene3D" id="3.30.980.40">
    <property type="match status" value="1"/>
</dbReference>
<dbReference type="InterPro" id="IPR036390">
    <property type="entry name" value="WH_DNA-bd_sf"/>
</dbReference>
<evidence type="ECO:0000313" key="18">
    <source>
        <dbReference type="Proteomes" id="UP000032417"/>
    </source>
</evidence>
<evidence type="ECO:0000313" key="17">
    <source>
        <dbReference type="EMBL" id="CEA15009.1"/>
    </source>
</evidence>
<comment type="similarity">
    <text evidence="2">Belongs to the FtsK/SpoIIIE/SftA family.</text>
</comment>
<evidence type="ECO:0000256" key="7">
    <source>
        <dbReference type="ARBA" id="ARBA00022829"/>
    </source>
</evidence>
<feature type="transmembrane region" description="Helical" evidence="15">
    <location>
        <begin position="96"/>
        <end position="116"/>
    </location>
</feature>
<dbReference type="Pfam" id="PF17854">
    <property type="entry name" value="FtsK_alpha"/>
    <property type="match status" value="1"/>
</dbReference>
<keyword evidence="12" id="KW-0131">Cell cycle</keyword>
<dbReference type="InterPro" id="IPR036388">
    <property type="entry name" value="WH-like_DNA-bd_sf"/>
</dbReference>
<evidence type="ECO:0000256" key="8">
    <source>
        <dbReference type="ARBA" id="ARBA00022840"/>
    </source>
</evidence>
<dbReference type="Pfam" id="PF01580">
    <property type="entry name" value="FtsK_SpoIIIE"/>
    <property type="match status" value="1"/>
</dbReference>
<evidence type="ECO:0000256" key="10">
    <source>
        <dbReference type="ARBA" id="ARBA00023125"/>
    </source>
</evidence>
<feature type="binding site" evidence="13">
    <location>
        <begin position="491"/>
        <end position="498"/>
    </location>
    <ligand>
        <name>ATP</name>
        <dbReference type="ChEBI" id="CHEBI:30616"/>
    </ligand>
</feature>
<evidence type="ECO:0000256" key="4">
    <source>
        <dbReference type="ARBA" id="ARBA00022618"/>
    </source>
</evidence>
<evidence type="ECO:0000256" key="14">
    <source>
        <dbReference type="SAM" id="MobiDB-lite"/>
    </source>
</evidence>
<dbReference type="Gene3D" id="3.40.50.300">
    <property type="entry name" value="P-loop containing nucleotide triphosphate hydrolases"/>
    <property type="match status" value="1"/>
</dbReference>
<dbReference type="SUPFAM" id="SSF46785">
    <property type="entry name" value="Winged helix' DNA-binding domain"/>
    <property type="match status" value="1"/>
</dbReference>
<feature type="domain" description="FtsK" evidence="16">
    <location>
        <begin position="473"/>
        <end position="678"/>
    </location>
</feature>
<keyword evidence="5 15" id="KW-0812">Transmembrane</keyword>
<evidence type="ECO:0000259" key="16">
    <source>
        <dbReference type="PROSITE" id="PS50901"/>
    </source>
</evidence>
<dbReference type="InterPro" id="IPR041027">
    <property type="entry name" value="FtsK_alpha"/>
</dbReference>
<keyword evidence="7" id="KW-0159">Chromosome partition</keyword>
<keyword evidence="10" id="KW-0238">DNA-binding</keyword>
<proteinExistence type="inferred from homology"/>
<dbReference type="OrthoDB" id="9807790at2"/>
<dbReference type="AlphaFoldDB" id="A0A098BWH6"/>
<keyword evidence="4" id="KW-0132">Cell division</keyword>
<dbReference type="InterPro" id="IPR027417">
    <property type="entry name" value="P-loop_NTPase"/>
</dbReference>
<evidence type="ECO:0000256" key="3">
    <source>
        <dbReference type="ARBA" id="ARBA00022475"/>
    </source>
</evidence>
<dbReference type="GO" id="GO:0003677">
    <property type="term" value="F:DNA binding"/>
    <property type="evidence" value="ECO:0007669"/>
    <property type="project" value="UniProtKB-KW"/>
</dbReference>
<keyword evidence="3" id="KW-1003">Cell membrane</keyword>
<evidence type="ECO:0000256" key="6">
    <source>
        <dbReference type="ARBA" id="ARBA00022741"/>
    </source>
</evidence>
<dbReference type="InterPro" id="IPR002543">
    <property type="entry name" value="FtsK_dom"/>
</dbReference>
<comment type="subcellular location">
    <subcellularLocation>
        <location evidence="1">Cell membrane</location>
        <topology evidence="1">Multi-pass membrane protein</topology>
    </subcellularLocation>
</comment>
<feature type="transmembrane region" description="Helical" evidence="15">
    <location>
        <begin position="30"/>
        <end position="52"/>
    </location>
</feature>
<dbReference type="Proteomes" id="UP000032417">
    <property type="component" value="Chromosome 1"/>
</dbReference>
<feature type="region of interest" description="Disordered" evidence="14">
    <location>
        <begin position="298"/>
        <end position="317"/>
    </location>
</feature>
<dbReference type="PATRIC" id="fig|1562970.3.peg.236"/>
<dbReference type="GO" id="GO:0005524">
    <property type="term" value="F:ATP binding"/>
    <property type="evidence" value="ECO:0007669"/>
    <property type="project" value="UniProtKB-UniRule"/>
</dbReference>
<dbReference type="InterPro" id="IPR050206">
    <property type="entry name" value="FtsK/SpoIIIE/SftA"/>
</dbReference>
<reference evidence="17 18" key="1">
    <citation type="submission" date="2014-08" db="EMBL/GenBank/DDBJ databases">
        <authorList>
            <person name="Wibberg D."/>
        </authorList>
    </citation>
    <scope>NUCLEOTIDE SEQUENCE [LARGE SCALE GENOMIC DNA]</scope>
    <source>
        <strain evidence="18">ING2-E5B</strain>
    </source>
</reference>
<dbReference type="Pfam" id="PF13491">
    <property type="entry name" value="FtsK_4TM"/>
    <property type="match status" value="1"/>
</dbReference>
<dbReference type="SMART" id="SM00843">
    <property type="entry name" value="Ftsk_gamma"/>
    <property type="match status" value="1"/>
</dbReference>
<feature type="transmembrane region" description="Helical" evidence="15">
    <location>
        <begin position="123"/>
        <end position="145"/>
    </location>
</feature>
<sequence length="827" mass="92538">MVKRKRKRTSPSKKKRTDWLHLFKSERTQFILGVIVAFVGIFMLLAIISFFFTGAADQSKVLNVSFWQLIRSSNLEVDNWTGAGGAFIAERLVNDWFGLFSSLIPIFFIYIGLRLMRVSKFSFIKALFATAFGLICGSISSAFILDNILPDSHVKWGGAHGIEIERFLESSIGWPGIILLIILFIVIIVVTVRRSNMHKIQQTLVDNKPSFLKFEESVESEATIEPDLPEKENKPGIFSKLFSSIKEKLSSNNGTDIEEETSPEEEIEEPIETETKTADSLTPKYVVKPDDDFEIIVPKDDETDSLPADDDKGNKRDLSFITNGNQEAYDPKKDLSMFKFPTLDLLKVYNTGDREINMAEQNENKDKIISTLRNYGIEITSIKATVGPTITLYEIVPQAGVRISKIRNLEDDIALSLSALGIRIIAPMPGKGTVGIEVPNKDPQIVSMHSVLSSKRYQECNYELPVALGKTITNEVFIFDLTKMPHLLVAGATGQGKSVGLNAIITSLLYKMHPAEMKMVLIDPKMVEFNIYSIIENHYLAKLPDEDKPIITDVSKVTQTLNSLTKEMDDRYELLMKAHVRAIREYNEKFINRRLNPNNGHRYLPYIVVVIDEFGDLIMTAGKEIEMPIARIAQKARAVGIHMIIATQRPTTNIITGTIKANFPARMAFRVTSQIDSRTILDMSGANQLIGRGDMLFSQGSTLTRIQCAFVDTPELDDITKYIGKQQGYDAAYPLPEVISDAEAAPGAVDLNDRDVLFEEAARLIVVHQQGSTSLIQRKFSIGYNRAGRLMDQLEAAGIVGGAQGSKPREVFIQDEYSLEKLLDSLN</sequence>
<evidence type="ECO:0000256" key="13">
    <source>
        <dbReference type="PROSITE-ProRule" id="PRU00289"/>
    </source>
</evidence>
<evidence type="ECO:0000256" key="2">
    <source>
        <dbReference type="ARBA" id="ARBA00006474"/>
    </source>
</evidence>
<feature type="transmembrane region" description="Helical" evidence="15">
    <location>
        <begin position="172"/>
        <end position="192"/>
    </location>
</feature>
<keyword evidence="6 13" id="KW-0547">Nucleotide-binding</keyword>
<gene>
    <name evidence="17" type="ORF">ING2E5B_0239</name>
</gene>
<dbReference type="PANTHER" id="PTHR22683:SF41">
    <property type="entry name" value="DNA TRANSLOCASE FTSK"/>
    <property type="match status" value="1"/>
</dbReference>
<dbReference type="GO" id="GO:0007059">
    <property type="term" value="P:chromosome segregation"/>
    <property type="evidence" value="ECO:0007669"/>
    <property type="project" value="UniProtKB-KW"/>
</dbReference>
<keyword evidence="11 15" id="KW-0472">Membrane</keyword>
<evidence type="ECO:0000256" key="15">
    <source>
        <dbReference type="SAM" id="Phobius"/>
    </source>
</evidence>
<dbReference type="EMBL" id="LN515532">
    <property type="protein sequence ID" value="CEA15009.1"/>
    <property type="molecule type" value="Genomic_DNA"/>
</dbReference>
<organism evidence="17 18">
    <name type="scientific">Fermentimonas caenicola</name>
    <dbReference type="NCBI Taxonomy" id="1562970"/>
    <lineage>
        <taxon>Bacteria</taxon>
        <taxon>Pseudomonadati</taxon>
        <taxon>Bacteroidota</taxon>
        <taxon>Bacteroidia</taxon>
        <taxon>Bacteroidales</taxon>
        <taxon>Dysgonomonadaceae</taxon>
        <taxon>Fermentimonas</taxon>
    </lineage>
</organism>
<dbReference type="InterPro" id="IPR025199">
    <property type="entry name" value="FtsK_4TM"/>
</dbReference>
<evidence type="ECO:0000256" key="11">
    <source>
        <dbReference type="ARBA" id="ARBA00023136"/>
    </source>
</evidence>
<dbReference type="KEGG" id="pbt:ING2E5B_0239"/>
<dbReference type="GO" id="GO:0051301">
    <property type="term" value="P:cell division"/>
    <property type="evidence" value="ECO:0007669"/>
    <property type="project" value="UniProtKB-KW"/>
</dbReference>
<dbReference type="Gene3D" id="1.10.10.10">
    <property type="entry name" value="Winged helix-like DNA-binding domain superfamily/Winged helix DNA-binding domain"/>
    <property type="match status" value="1"/>
</dbReference>
<dbReference type="GO" id="GO:0005886">
    <property type="term" value="C:plasma membrane"/>
    <property type="evidence" value="ECO:0007669"/>
    <property type="project" value="UniProtKB-SubCell"/>
</dbReference>
<dbReference type="CDD" id="cd01127">
    <property type="entry name" value="TrwB_TraG_TraD_VirD4"/>
    <property type="match status" value="1"/>
</dbReference>
<dbReference type="InterPro" id="IPR018541">
    <property type="entry name" value="Ftsk_gamma"/>
</dbReference>
<keyword evidence="9 15" id="KW-1133">Transmembrane helix</keyword>
<evidence type="ECO:0000256" key="9">
    <source>
        <dbReference type="ARBA" id="ARBA00022989"/>
    </source>
</evidence>
<name>A0A098BWH6_9BACT</name>
<dbReference type="PROSITE" id="PS50901">
    <property type="entry name" value="FTSK"/>
    <property type="match status" value="1"/>
</dbReference>
<dbReference type="PANTHER" id="PTHR22683">
    <property type="entry name" value="SPORULATION PROTEIN RELATED"/>
    <property type="match status" value="1"/>
</dbReference>
<dbReference type="SUPFAM" id="SSF52540">
    <property type="entry name" value="P-loop containing nucleoside triphosphate hydrolases"/>
    <property type="match status" value="1"/>
</dbReference>
<accession>A0A098BWH6</accession>
<protein>
    <submittedName>
        <fullName evidence="17">DNA segregation ATPase FtsK/SpoIIIE</fullName>
    </submittedName>
</protein>
<evidence type="ECO:0000256" key="1">
    <source>
        <dbReference type="ARBA" id="ARBA00004651"/>
    </source>
</evidence>
<keyword evidence="8 13" id="KW-0067">ATP-binding</keyword>
<keyword evidence="18" id="KW-1185">Reference proteome</keyword>
<evidence type="ECO:0000256" key="12">
    <source>
        <dbReference type="ARBA" id="ARBA00023306"/>
    </source>
</evidence>